<comment type="caution">
    <text evidence="2">The sequence shown here is derived from an EMBL/GenBank/DDBJ whole genome shotgun (WGS) entry which is preliminary data.</text>
</comment>
<evidence type="ECO:0000256" key="1">
    <source>
        <dbReference type="SAM" id="Phobius"/>
    </source>
</evidence>
<feature type="transmembrane region" description="Helical" evidence="1">
    <location>
        <begin position="241"/>
        <end position="261"/>
    </location>
</feature>
<keyword evidence="1" id="KW-1133">Transmembrane helix</keyword>
<dbReference type="Proteomes" id="UP000297239">
    <property type="component" value="Unassembled WGS sequence"/>
</dbReference>
<dbReference type="EMBL" id="RQFF01000013">
    <property type="protein sequence ID" value="TGK73621.1"/>
    <property type="molecule type" value="Genomic_DNA"/>
</dbReference>
<organism evidence="2 3">
    <name type="scientific">Leptospira kanakyensis</name>
    <dbReference type="NCBI Taxonomy" id="2484968"/>
    <lineage>
        <taxon>Bacteria</taxon>
        <taxon>Pseudomonadati</taxon>
        <taxon>Spirochaetota</taxon>
        <taxon>Spirochaetia</taxon>
        <taxon>Leptospirales</taxon>
        <taxon>Leptospiraceae</taxon>
        <taxon>Leptospira</taxon>
    </lineage>
</organism>
<reference evidence="2" key="1">
    <citation type="journal article" date="2019" name="PLoS Negl. Trop. Dis.">
        <title>Revisiting the worldwide diversity of Leptospira species in the environment.</title>
        <authorList>
            <person name="Vincent A.T."/>
            <person name="Schiettekatte O."/>
            <person name="Bourhy P."/>
            <person name="Veyrier F.J."/>
            <person name="Picardeau M."/>
        </authorList>
    </citation>
    <scope>NUCLEOTIDE SEQUENCE [LARGE SCALE GENOMIC DNA]</scope>
    <source>
        <strain evidence="2">201800293</strain>
    </source>
</reference>
<dbReference type="AlphaFoldDB" id="A0A6N4Q6U6"/>
<proteinExistence type="predicted"/>
<accession>A0A6N4Q6U6</accession>
<protein>
    <submittedName>
        <fullName evidence="2">Uncharacterized protein</fullName>
    </submittedName>
</protein>
<feature type="transmembrane region" description="Helical" evidence="1">
    <location>
        <begin position="28"/>
        <end position="50"/>
    </location>
</feature>
<keyword evidence="1" id="KW-0812">Transmembrane</keyword>
<sequence length="344" mass="40393">MFAVNLVTLVVLIPTFFGTGVFEEDPFLVGFFLVIFIAFFISPHIFLYLFQKPKWTEFDPETRIILLGEKKVTLRTIPFDQVQFLSFSEYTYTVKTKNGSRTVTVFTVLGHLDEGTVPFAESTNFPEVRLFGESIAKILKTSLQNESKELIPYTELDLPIHKRKVPKEILDSEITFLSDSTLIEEKTNQESKLFSKYNPKIFVFVSFTVSIALTLIFHFVIGSAFDFSIETWESFPPTMIQIIFLILSIMIGFLPLTYVWWNYKKRKEIRITKDSFYWNQTEYRFQDWEEILLKEHTLYIINDTKTKSHSLFFFCLPTDYLNVRNWIIKEIFLRSGGNADLSRF</sequence>
<keyword evidence="3" id="KW-1185">Reference proteome</keyword>
<keyword evidence="1" id="KW-0472">Membrane</keyword>
<gene>
    <name evidence="2" type="ORF">EHQ18_04060</name>
</gene>
<evidence type="ECO:0000313" key="2">
    <source>
        <dbReference type="EMBL" id="TGK73621.1"/>
    </source>
</evidence>
<name>A0A6N4Q6U6_9LEPT</name>
<dbReference type="OrthoDB" id="320645at2"/>
<evidence type="ECO:0000313" key="3">
    <source>
        <dbReference type="Proteomes" id="UP000297239"/>
    </source>
</evidence>
<feature type="transmembrane region" description="Helical" evidence="1">
    <location>
        <begin position="201"/>
        <end position="221"/>
    </location>
</feature>